<dbReference type="Proteomes" id="UP001311915">
    <property type="component" value="Unassembled WGS sequence"/>
</dbReference>
<feature type="signal peptide" evidence="1">
    <location>
        <begin position="1"/>
        <end position="19"/>
    </location>
</feature>
<accession>A0AAV9LCC1</accession>
<keyword evidence="3" id="KW-1185">Reference proteome</keyword>
<protein>
    <submittedName>
        <fullName evidence="2">Uncharacterized protein</fullName>
    </submittedName>
</protein>
<keyword evidence="1" id="KW-0732">Signal</keyword>
<dbReference type="EMBL" id="JAWPEI010000007">
    <property type="protein sequence ID" value="KAK4722022.1"/>
    <property type="molecule type" value="Genomic_DNA"/>
</dbReference>
<organism evidence="2 3">
    <name type="scientific">Solanum pinnatisectum</name>
    <name type="common">tansyleaf nightshade</name>
    <dbReference type="NCBI Taxonomy" id="50273"/>
    <lineage>
        <taxon>Eukaryota</taxon>
        <taxon>Viridiplantae</taxon>
        <taxon>Streptophyta</taxon>
        <taxon>Embryophyta</taxon>
        <taxon>Tracheophyta</taxon>
        <taxon>Spermatophyta</taxon>
        <taxon>Magnoliopsida</taxon>
        <taxon>eudicotyledons</taxon>
        <taxon>Gunneridae</taxon>
        <taxon>Pentapetalae</taxon>
        <taxon>asterids</taxon>
        <taxon>lamiids</taxon>
        <taxon>Solanales</taxon>
        <taxon>Solanaceae</taxon>
        <taxon>Solanoideae</taxon>
        <taxon>Solaneae</taxon>
        <taxon>Solanum</taxon>
    </lineage>
</organism>
<comment type="caution">
    <text evidence="2">The sequence shown here is derived from an EMBL/GenBank/DDBJ whole genome shotgun (WGS) entry which is preliminary data.</text>
</comment>
<proteinExistence type="predicted"/>
<dbReference type="AlphaFoldDB" id="A0AAV9LCC1"/>
<evidence type="ECO:0000313" key="2">
    <source>
        <dbReference type="EMBL" id="KAK4722022.1"/>
    </source>
</evidence>
<evidence type="ECO:0000256" key="1">
    <source>
        <dbReference type="SAM" id="SignalP"/>
    </source>
</evidence>
<gene>
    <name evidence="2" type="ORF">R3W88_012255</name>
</gene>
<evidence type="ECO:0000313" key="3">
    <source>
        <dbReference type="Proteomes" id="UP001311915"/>
    </source>
</evidence>
<name>A0AAV9LCC1_9SOLN</name>
<feature type="chain" id="PRO_5043799063" evidence="1">
    <location>
        <begin position="20"/>
        <end position="102"/>
    </location>
</feature>
<sequence length="102" mass="11967">MALMFTTLCFIILVWTTIAFCLVEGYGSSRNADLVLETIHGDIYDCMDVYKQPTLLHLMPHKERIKVQDLYSYNSTGFFFFSFDKQKLITHNSIVCNILYFY</sequence>
<reference evidence="2 3" key="1">
    <citation type="submission" date="2023-10" db="EMBL/GenBank/DDBJ databases">
        <title>Genome-Wide Identification Analysis in wild type Solanum Pinnatisectum Reveals Some Genes Defensing Phytophthora Infestans.</title>
        <authorList>
            <person name="Sun C."/>
        </authorList>
    </citation>
    <scope>NUCLEOTIDE SEQUENCE [LARGE SCALE GENOMIC DNA]</scope>
    <source>
        <strain evidence="2">LQN</strain>
        <tissue evidence="2">Leaf</tissue>
    </source>
</reference>